<organism evidence="9 10">
    <name type="scientific">Candidatus Borkfalkia ceftriaxoniphila</name>
    <dbReference type="NCBI Taxonomy" id="2508949"/>
    <lineage>
        <taxon>Bacteria</taxon>
        <taxon>Bacillati</taxon>
        <taxon>Bacillota</taxon>
        <taxon>Clostridia</taxon>
        <taxon>Christensenellales</taxon>
        <taxon>Christensenellaceae</taxon>
        <taxon>Candidatus Borkfalkia</taxon>
    </lineage>
</organism>
<dbReference type="RefSeq" id="WP_129226660.1">
    <property type="nucleotide sequence ID" value="NZ_SDOZ01000003.1"/>
</dbReference>
<feature type="binding site" evidence="7">
    <location>
        <position position="82"/>
    </location>
    <ligand>
        <name>Zn(2+)</name>
        <dbReference type="ChEBI" id="CHEBI:29105"/>
    </ligand>
</feature>
<comment type="similarity">
    <text evidence="1">Belongs to the Fur family.</text>
</comment>
<evidence type="ECO:0000313" key="10">
    <source>
        <dbReference type="Proteomes" id="UP000291269"/>
    </source>
</evidence>
<dbReference type="OrthoDB" id="8659436at2"/>
<dbReference type="CDD" id="cd07153">
    <property type="entry name" value="Fur_like"/>
    <property type="match status" value="1"/>
</dbReference>
<proteinExistence type="inferred from homology"/>
<dbReference type="GO" id="GO:0003700">
    <property type="term" value="F:DNA-binding transcription factor activity"/>
    <property type="evidence" value="ECO:0007669"/>
    <property type="project" value="InterPro"/>
</dbReference>
<evidence type="ECO:0000256" key="2">
    <source>
        <dbReference type="ARBA" id="ARBA00022491"/>
    </source>
</evidence>
<dbReference type="Gene3D" id="3.30.1490.190">
    <property type="match status" value="1"/>
</dbReference>
<dbReference type="GO" id="GO:0008270">
    <property type="term" value="F:zinc ion binding"/>
    <property type="evidence" value="ECO:0007669"/>
    <property type="project" value="TreeGrafter"/>
</dbReference>
<dbReference type="InterPro" id="IPR036388">
    <property type="entry name" value="WH-like_DNA-bd_sf"/>
</dbReference>
<dbReference type="Pfam" id="PF01475">
    <property type="entry name" value="FUR"/>
    <property type="match status" value="1"/>
</dbReference>
<keyword evidence="8" id="KW-0408">Iron</keyword>
<dbReference type="InterPro" id="IPR043135">
    <property type="entry name" value="Fur_C"/>
</dbReference>
<dbReference type="EMBL" id="SDOZ01000003">
    <property type="protein sequence ID" value="RXZ58297.1"/>
    <property type="molecule type" value="Genomic_DNA"/>
</dbReference>
<keyword evidence="7" id="KW-0479">Metal-binding</keyword>
<feature type="binding site" evidence="8">
    <location>
        <position position="111"/>
    </location>
    <ligand>
        <name>Fe cation</name>
        <dbReference type="ChEBI" id="CHEBI:24875"/>
    </ligand>
</feature>
<evidence type="ECO:0000256" key="3">
    <source>
        <dbReference type="ARBA" id="ARBA00022833"/>
    </source>
</evidence>
<gene>
    <name evidence="9" type="ORF">ESZ91_09590</name>
</gene>
<evidence type="ECO:0000256" key="5">
    <source>
        <dbReference type="ARBA" id="ARBA00023125"/>
    </source>
</evidence>
<dbReference type="GO" id="GO:1900376">
    <property type="term" value="P:regulation of secondary metabolite biosynthetic process"/>
    <property type="evidence" value="ECO:0007669"/>
    <property type="project" value="TreeGrafter"/>
</dbReference>
<feature type="binding site" evidence="7">
    <location>
        <position position="79"/>
    </location>
    <ligand>
        <name>Zn(2+)</name>
        <dbReference type="ChEBI" id="CHEBI:29105"/>
    </ligand>
</feature>
<comment type="cofactor">
    <cofactor evidence="8">
        <name>Mn(2+)</name>
        <dbReference type="ChEBI" id="CHEBI:29035"/>
    </cofactor>
    <cofactor evidence="8">
        <name>Fe(2+)</name>
        <dbReference type="ChEBI" id="CHEBI:29033"/>
    </cofactor>
    <text evidence="8">Binds 1 Mn(2+) or Fe(2+) ion per subunit.</text>
</comment>
<dbReference type="PANTHER" id="PTHR33202">
    <property type="entry name" value="ZINC UPTAKE REGULATION PROTEIN"/>
    <property type="match status" value="1"/>
</dbReference>
<reference evidence="9 10" key="1">
    <citation type="journal article" date="2019" name="Gut">
        <title>Antibiotics-induced monodominance of a novel gut bacterial order.</title>
        <authorList>
            <person name="Hildebrand F."/>
            <person name="Moitinho-Silva L."/>
            <person name="Blasche S."/>
            <person name="Jahn M.T."/>
            <person name="Gossmann T.I."/>
            <person name="Heuerta-Cepas J."/>
            <person name="Hercog R."/>
            <person name="Luetge M."/>
            <person name="Bahram M."/>
            <person name="Pryszlak A."/>
            <person name="Alves R.J."/>
            <person name="Waszak S.M."/>
            <person name="Zhu A."/>
            <person name="Ye L."/>
            <person name="Costea P.I."/>
            <person name="Aalvink S."/>
            <person name="Belzer C."/>
            <person name="Forslund S.K."/>
            <person name="Sunagawa S."/>
            <person name="Hentschel U."/>
            <person name="Merten C."/>
            <person name="Patil K.R."/>
            <person name="Benes V."/>
            <person name="Bork P."/>
        </authorList>
    </citation>
    <scope>NUCLEOTIDE SEQUENCE [LARGE SCALE GENOMIC DNA]</scope>
    <source>
        <strain evidence="9 10">HDS1380</strain>
    </source>
</reference>
<sequence length="126" mass="14540">MRNTIQKQIILDTVRSMRDHPNADEIFAKISAEHPNISKATVYRNLNLMADQGMIRRVKLSEGPDRYDFNTPKHYHMRCRACGRIFDAPMATLDHLEETLGDTHGFEAQDHIIEFIGICPDCKNKK</sequence>
<dbReference type="GO" id="GO:0000976">
    <property type="term" value="F:transcription cis-regulatory region binding"/>
    <property type="evidence" value="ECO:0007669"/>
    <property type="project" value="TreeGrafter"/>
</dbReference>
<comment type="caution">
    <text evidence="9">The sequence shown here is derived from an EMBL/GenBank/DDBJ whole genome shotgun (WGS) entry which is preliminary data.</text>
</comment>
<protein>
    <submittedName>
        <fullName evidence="9">Transcriptional repressor</fullName>
    </submittedName>
</protein>
<keyword evidence="2" id="KW-0678">Repressor</keyword>
<dbReference type="InterPro" id="IPR002481">
    <property type="entry name" value="FUR"/>
</dbReference>
<evidence type="ECO:0000256" key="8">
    <source>
        <dbReference type="PIRSR" id="PIRSR602481-2"/>
    </source>
</evidence>
<keyword evidence="10" id="KW-1185">Reference proteome</keyword>
<dbReference type="Gene3D" id="1.10.10.10">
    <property type="entry name" value="Winged helix-like DNA-binding domain superfamily/Winged helix DNA-binding domain"/>
    <property type="match status" value="1"/>
</dbReference>
<evidence type="ECO:0000256" key="6">
    <source>
        <dbReference type="ARBA" id="ARBA00023163"/>
    </source>
</evidence>
<keyword evidence="6" id="KW-0804">Transcription</keyword>
<dbReference type="GO" id="GO:0045892">
    <property type="term" value="P:negative regulation of DNA-templated transcription"/>
    <property type="evidence" value="ECO:0007669"/>
    <property type="project" value="TreeGrafter"/>
</dbReference>
<evidence type="ECO:0000256" key="1">
    <source>
        <dbReference type="ARBA" id="ARBA00007957"/>
    </source>
</evidence>
<dbReference type="Proteomes" id="UP000291269">
    <property type="component" value="Unassembled WGS sequence"/>
</dbReference>
<dbReference type="InterPro" id="IPR036390">
    <property type="entry name" value="WH_DNA-bd_sf"/>
</dbReference>
<comment type="cofactor">
    <cofactor evidence="7">
        <name>Zn(2+)</name>
        <dbReference type="ChEBI" id="CHEBI:29105"/>
    </cofactor>
    <text evidence="7">Binds 1 zinc ion per subunit.</text>
</comment>
<feature type="binding site" evidence="7">
    <location>
        <position position="122"/>
    </location>
    <ligand>
        <name>Zn(2+)</name>
        <dbReference type="ChEBI" id="CHEBI:29105"/>
    </ligand>
</feature>
<dbReference type="AlphaFoldDB" id="A0A4Q2KAC2"/>
<accession>A0A4Q2KAC2</accession>
<evidence type="ECO:0000313" key="9">
    <source>
        <dbReference type="EMBL" id="RXZ58297.1"/>
    </source>
</evidence>
<feature type="binding site" evidence="7">
    <location>
        <position position="119"/>
    </location>
    <ligand>
        <name>Zn(2+)</name>
        <dbReference type="ChEBI" id="CHEBI:29105"/>
    </ligand>
</feature>
<keyword evidence="5" id="KW-0238">DNA-binding</keyword>
<keyword evidence="3 7" id="KW-0862">Zinc</keyword>
<keyword evidence="4" id="KW-0805">Transcription regulation</keyword>
<evidence type="ECO:0000256" key="4">
    <source>
        <dbReference type="ARBA" id="ARBA00023015"/>
    </source>
</evidence>
<dbReference type="PANTHER" id="PTHR33202:SF7">
    <property type="entry name" value="FERRIC UPTAKE REGULATION PROTEIN"/>
    <property type="match status" value="1"/>
</dbReference>
<evidence type="ECO:0000256" key="7">
    <source>
        <dbReference type="PIRSR" id="PIRSR602481-1"/>
    </source>
</evidence>
<name>A0A4Q2KAC2_9FIRM</name>
<dbReference type="SUPFAM" id="SSF46785">
    <property type="entry name" value="Winged helix' DNA-binding domain"/>
    <property type="match status" value="1"/>
</dbReference>